<keyword evidence="1" id="KW-0175">Coiled coil</keyword>
<reference evidence="3" key="1">
    <citation type="journal article" date="2022" name="bioRxiv">
        <title>Sequencing and chromosome-scale assembly of the giantPleurodeles waltlgenome.</title>
        <authorList>
            <person name="Brown T."/>
            <person name="Elewa A."/>
            <person name="Iarovenko S."/>
            <person name="Subramanian E."/>
            <person name="Araus A.J."/>
            <person name="Petzold A."/>
            <person name="Susuki M."/>
            <person name="Suzuki K.-i.T."/>
            <person name="Hayashi T."/>
            <person name="Toyoda A."/>
            <person name="Oliveira C."/>
            <person name="Osipova E."/>
            <person name="Leigh N.D."/>
            <person name="Simon A."/>
            <person name="Yun M.H."/>
        </authorList>
    </citation>
    <scope>NUCLEOTIDE SEQUENCE</scope>
    <source>
        <strain evidence="3">20211129_DDA</strain>
        <tissue evidence="3">Liver</tissue>
    </source>
</reference>
<evidence type="ECO:0000313" key="4">
    <source>
        <dbReference type="Proteomes" id="UP001066276"/>
    </source>
</evidence>
<feature type="coiled-coil region" evidence="1">
    <location>
        <begin position="47"/>
        <end position="102"/>
    </location>
</feature>
<dbReference type="EMBL" id="JANPWB010000004">
    <property type="protein sequence ID" value="KAJ1191597.1"/>
    <property type="molecule type" value="Genomic_DNA"/>
</dbReference>
<gene>
    <name evidence="3" type="ORF">NDU88_000913</name>
</gene>
<proteinExistence type="predicted"/>
<dbReference type="InterPro" id="IPR043636">
    <property type="entry name" value="L1_RRM_dom"/>
</dbReference>
<name>A0AAV7UVF7_PLEWA</name>
<dbReference type="AlphaFoldDB" id="A0AAV7UVF7"/>
<dbReference type="InterPro" id="IPR004244">
    <property type="entry name" value="Transposase_22"/>
</dbReference>
<comment type="caution">
    <text evidence="3">The sequence shown here is derived from an EMBL/GenBank/DDBJ whole genome shotgun (WGS) entry which is preliminary data.</text>
</comment>
<dbReference type="PANTHER" id="PTHR11505">
    <property type="entry name" value="L1 TRANSPOSABLE ELEMENT-RELATED"/>
    <property type="match status" value="1"/>
</dbReference>
<dbReference type="Gene3D" id="3.30.70.1820">
    <property type="entry name" value="L1 transposable element, RRM domain"/>
    <property type="match status" value="1"/>
</dbReference>
<evidence type="ECO:0000256" key="1">
    <source>
        <dbReference type="SAM" id="Coils"/>
    </source>
</evidence>
<dbReference type="Gene3D" id="3.30.250.20">
    <property type="entry name" value="L1 transposable element, C-terminal domain"/>
    <property type="match status" value="1"/>
</dbReference>
<keyword evidence="4" id="KW-1185">Reference proteome</keyword>
<evidence type="ECO:0000313" key="3">
    <source>
        <dbReference type="EMBL" id="KAJ1191597.1"/>
    </source>
</evidence>
<protein>
    <recommendedName>
        <fullName evidence="2">L1 transposable element RRM domain-containing protein</fullName>
    </recommendedName>
</protein>
<evidence type="ECO:0000259" key="2">
    <source>
        <dbReference type="Pfam" id="PF02994"/>
    </source>
</evidence>
<dbReference type="InterPro" id="IPR042566">
    <property type="entry name" value="L1_C"/>
</dbReference>
<feature type="domain" description="L1 transposable element RRM" evidence="2">
    <location>
        <begin position="98"/>
        <end position="180"/>
    </location>
</feature>
<organism evidence="3 4">
    <name type="scientific">Pleurodeles waltl</name>
    <name type="common">Iberian ribbed newt</name>
    <dbReference type="NCBI Taxonomy" id="8319"/>
    <lineage>
        <taxon>Eukaryota</taxon>
        <taxon>Metazoa</taxon>
        <taxon>Chordata</taxon>
        <taxon>Craniata</taxon>
        <taxon>Vertebrata</taxon>
        <taxon>Euteleostomi</taxon>
        <taxon>Amphibia</taxon>
        <taxon>Batrachia</taxon>
        <taxon>Caudata</taxon>
        <taxon>Salamandroidea</taxon>
        <taxon>Salamandridae</taxon>
        <taxon>Pleurodelinae</taxon>
        <taxon>Pleurodeles</taxon>
    </lineage>
</organism>
<dbReference type="Pfam" id="PF02994">
    <property type="entry name" value="Transposase_22"/>
    <property type="match status" value="1"/>
</dbReference>
<sequence length="261" mass="29729">MASGTKGSSTVEGLMGQILIDLRALKLLQEETRRETENQLPQLNTHLTHLSSRVSQMEQRVSDLEDVESRTESTTSQIQSELEDLQLKLDEVENRSRRSNLRFVGVPEGIEAASSVINVISDLINKFVLPDRDRAGGDLSIMRAHRVPFTRSINSKFPRTILVNFRDFRIKEQILPQARTMRVFKSDDKFTFRVFADMSAEAARRRRKYVGLIDSFKRLGAPAGIVQLAKLKVLHKGQAKVFQNVQEGTNFLEFLEKSRRG</sequence>
<dbReference type="Proteomes" id="UP001066276">
    <property type="component" value="Chromosome 2_2"/>
</dbReference>
<accession>A0AAV7UVF7</accession>